<dbReference type="AlphaFoldDB" id="A0AAE1KM46"/>
<evidence type="ECO:0000313" key="3">
    <source>
        <dbReference type="Proteomes" id="UP001286313"/>
    </source>
</evidence>
<evidence type="ECO:0000313" key="2">
    <source>
        <dbReference type="EMBL" id="KAK3877269.1"/>
    </source>
</evidence>
<sequence>MTPGYGMSVASKKNLKGVSSLRRQWLPMPTMAADSIPATKECGTEIKLITGGRGRVPSEVTWEKQRFLKSAQMNKMCCRKRDRPAEEEVSCSAWRDSSGSNKNKQNRDGLCCTTLFVDNFVDLHFQHEQ</sequence>
<reference evidence="2" key="1">
    <citation type="submission" date="2023-10" db="EMBL/GenBank/DDBJ databases">
        <title>Genome assemblies of two species of porcelain crab, Petrolisthes cinctipes and Petrolisthes manimaculis (Anomura: Porcellanidae).</title>
        <authorList>
            <person name="Angst P."/>
        </authorList>
    </citation>
    <scope>NUCLEOTIDE SEQUENCE</scope>
    <source>
        <strain evidence="2">PB745_01</strain>
        <tissue evidence="2">Gill</tissue>
    </source>
</reference>
<keyword evidence="3" id="KW-1185">Reference proteome</keyword>
<evidence type="ECO:0000256" key="1">
    <source>
        <dbReference type="SAM" id="MobiDB-lite"/>
    </source>
</evidence>
<feature type="region of interest" description="Disordered" evidence="1">
    <location>
        <begin position="83"/>
        <end position="108"/>
    </location>
</feature>
<dbReference type="EMBL" id="JAWQEG010001701">
    <property type="protein sequence ID" value="KAK3877269.1"/>
    <property type="molecule type" value="Genomic_DNA"/>
</dbReference>
<comment type="caution">
    <text evidence="2">The sequence shown here is derived from an EMBL/GenBank/DDBJ whole genome shotgun (WGS) entry which is preliminary data.</text>
</comment>
<gene>
    <name evidence="2" type="ORF">Pcinc_018004</name>
</gene>
<proteinExistence type="predicted"/>
<protein>
    <submittedName>
        <fullName evidence="2">Uncharacterized protein</fullName>
    </submittedName>
</protein>
<name>A0AAE1KM46_PETCI</name>
<organism evidence="2 3">
    <name type="scientific">Petrolisthes cinctipes</name>
    <name type="common">Flat porcelain crab</name>
    <dbReference type="NCBI Taxonomy" id="88211"/>
    <lineage>
        <taxon>Eukaryota</taxon>
        <taxon>Metazoa</taxon>
        <taxon>Ecdysozoa</taxon>
        <taxon>Arthropoda</taxon>
        <taxon>Crustacea</taxon>
        <taxon>Multicrustacea</taxon>
        <taxon>Malacostraca</taxon>
        <taxon>Eumalacostraca</taxon>
        <taxon>Eucarida</taxon>
        <taxon>Decapoda</taxon>
        <taxon>Pleocyemata</taxon>
        <taxon>Anomura</taxon>
        <taxon>Galatheoidea</taxon>
        <taxon>Porcellanidae</taxon>
        <taxon>Petrolisthes</taxon>
    </lineage>
</organism>
<dbReference type="Proteomes" id="UP001286313">
    <property type="component" value="Unassembled WGS sequence"/>
</dbReference>
<accession>A0AAE1KM46</accession>